<organism evidence="4">
    <name type="scientific">Paraconexibacter sp. AEG42_29</name>
    <dbReference type="NCBI Taxonomy" id="2997339"/>
    <lineage>
        <taxon>Bacteria</taxon>
        <taxon>Bacillati</taxon>
        <taxon>Actinomycetota</taxon>
        <taxon>Thermoleophilia</taxon>
        <taxon>Solirubrobacterales</taxon>
        <taxon>Paraconexibacteraceae</taxon>
        <taxon>Paraconexibacter</taxon>
    </lineage>
</organism>
<keyword evidence="4" id="KW-0413">Isomerase</keyword>
<protein>
    <submittedName>
        <fullName evidence="4">Ribose-5-phosphate isomerase B</fullName>
        <ecNumber evidence="4">5.3.1.6</ecNumber>
    </submittedName>
</protein>
<sequence>MRIALAFDHAGVPLRDVVIAAVTAGGHAPADLGTWDDYPHAAVAAGRAVTGGQADRAIVVCGSGAGVAVAACKLTGVRAACCHDTYTAAQCVQHDDVNVLCLGARVIGPAVADTLVRAFTAATFSGEERHVRRLAEVAAIEATPTDPPGPPSPDSPGARTP</sequence>
<dbReference type="PANTHER" id="PTHR30345:SF0">
    <property type="entry name" value="DNA DAMAGE-REPAIR_TOLERATION PROTEIN DRT102"/>
    <property type="match status" value="1"/>
</dbReference>
<feature type="region of interest" description="Disordered" evidence="3">
    <location>
        <begin position="139"/>
        <end position="161"/>
    </location>
</feature>
<dbReference type="InterPro" id="IPR036569">
    <property type="entry name" value="RpiB_LacA_LacB_sf"/>
</dbReference>
<dbReference type="Pfam" id="PF02502">
    <property type="entry name" value="LacAB_rpiB"/>
    <property type="match status" value="1"/>
</dbReference>
<dbReference type="GO" id="GO:0004751">
    <property type="term" value="F:ribose-5-phosphate isomerase activity"/>
    <property type="evidence" value="ECO:0007669"/>
    <property type="project" value="UniProtKB-EC"/>
</dbReference>
<dbReference type="PANTHER" id="PTHR30345">
    <property type="entry name" value="RIBOSE-5-PHOSPHATE ISOMERASE B"/>
    <property type="match status" value="1"/>
</dbReference>
<evidence type="ECO:0000256" key="1">
    <source>
        <dbReference type="ARBA" id="ARBA00008754"/>
    </source>
</evidence>
<comment type="similarity">
    <text evidence="1">Belongs to the LacAB/RpiB family.</text>
</comment>
<dbReference type="GO" id="GO:0005975">
    <property type="term" value="P:carbohydrate metabolic process"/>
    <property type="evidence" value="ECO:0007669"/>
    <property type="project" value="InterPro"/>
</dbReference>
<feature type="compositionally biased region" description="Pro residues" evidence="3">
    <location>
        <begin position="145"/>
        <end position="154"/>
    </location>
</feature>
<dbReference type="KEGG" id="parq:DSM112329_04040"/>
<proteinExistence type="inferred from homology"/>
<dbReference type="Gene3D" id="3.40.1400.10">
    <property type="entry name" value="Sugar-phosphate isomerase, RpiB/LacA/LacB"/>
    <property type="match status" value="1"/>
</dbReference>
<accession>A0AAU7AZU4</accession>
<feature type="active site" description="Proton acceptor" evidence="2">
    <location>
        <position position="61"/>
    </location>
</feature>
<dbReference type="InterPro" id="IPR003500">
    <property type="entry name" value="RpiB_LacA_LacB"/>
</dbReference>
<dbReference type="EC" id="5.3.1.6" evidence="4"/>
<evidence type="ECO:0000256" key="2">
    <source>
        <dbReference type="PIRSR" id="PIRSR005384-1"/>
    </source>
</evidence>
<feature type="active site" description="Proton donor" evidence="2">
    <location>
        <position position="94"/>
    </location>
</feature>
<dbReference type="RefSeq" id="WP_354698366.1">
    <property type="nucleotide sequence ID" value="NZ_CP114014.1"/>
</dbReference>
<reference evidence="4" key="1">
    <citation type="submission" date="2022-12" db="EMBL/GenBank/DDBJ databases">
        <title>Paraconexibacter alkalitolerans sp. nov. and Baekduia alba sp. nov., isolated from soil and emended description of the genera Paraconexibacter (Chun et al., 2020) and Baekduia (An et al., 2020).</title>
        <authorList>
            <person name="Vieira S."/>
            <person name="Huber K.J."/>
            <person name="Geppert A."/>
            <person name="Wolf J."/>
            <person name="Neumann-Schaal M."/>
            <person name="Muesken M."/>
            <person name="Overmann J."/>
        </authorList>
    </citation>
    <scope>NUCLEOTIDE SEQUENCE</scope>
    <source>
        <strain evidence="4">AEG42_29</strain>
    </source>
</reference>
<evidence type="ECO:0000313" key="4">
    <source>
        <dbReference type="EMBL" id="XAY07160.1"/>
    </source>
</evidence>
<dbReference type="NCBIfam" id="NF004051">
    <property type="entry name" value="PRK05571.1"/>
    <property type="match status" value="1"/>
</dbReference>
<dbReference type="PIRSF" id="PIRSF005384">
    <property type="entry name" value="RpiB_LacA_B"/>
    <property type="match status" value="1"/>
</dbReference>
<dbReference type="AlphaFoldDB" id="A0AAU7AZU4"/>
<dbReference type="NCBIfam" id="TIGR00689">
    <property type="entry name" value="rpiB_lacA_lacB"/>
    <property type="match status" value="1"/>
</dbReference>
<name>A0AAU7AZU4_9ACTN</name>
<evidence type="ECO:0000256" key="3">
    <source>
        <dbReference type="SAM" id="MobiDB-lite"/>
    </source>
</evidence>
<dbReference type="SUPFAM" id="SSF89623">
    <property type="entry name" value="Ribose/Galactose isomerase RpiB/AlsB"/>
    <property type="match status" value="1"/>
</dbReference>
<dbReference type="EMBL" id="CP114014">
    <property type="protein sequence ID" value="XAY07160.1"/>
    <property type="molecule type" value="Genomic_DNA"/>
</dbReference>
<gene>
    <name evidence="4" type="primary">rpiB_2</name>
    <name evidence="4" type="ORF">DSM112329_04040</name>
</gene>